<feature type="coiled-coil region" evidence="1">
    <location>
        <begin position="128"/>
        <end position="155"/>
    </location>
</feature>
<dbReference type="AlphaFoldDB" id="A0A8B8F4D3"/>
<organism evidence="2 3">
    <name type="scientific">Sipha flava</name>
    <name type="common">yellow sugarcane aphid</name>
    <dbReference type="NCBI Taxonomy" id="143950"/>
    <lineage>
        <taxon>Eukaryota</taxon>
        <taxon>Metazoa</taxon>
        <taxon>Ecdysozoa</taxon>
        <taxon>Arthropoda</taxon>
        <taxon>Hexapoda</taxon>
        <taxon>Insecta</taxon>
        <taxon>Pterygota</taxon>
        <taxon>Neoptera</taxon>
        <taxon>Paraneoptera</taxon>
        <taxon>Hemiptera</taxon>
        <taxon>Sternorrhyncha</taxon>
        <taxon>Aphidomorpha</taxon>
        <taxon>Aphidoidea</taxon>
        <taxon>Aphididae</taxon>
        <taxon>Sipha</taxon>
    </lineage>
</organism>
<dbReference type="RefSeq" id="XP_025405167.1">
    <property type="nucleotide sequence ID" value="XM_025549382.1"/>
</dbReference>
<reference evidence="3" key="1">
    <citation type="submission" date="2025-08" db="UniProtKB">
        <authorList>
            <consortium name="RefSeq"/>
        </authorList>
    </citation>
    <scope>IDENTIFICATION</scope>
    <source>
        <tissue evidence="3">Whole body</tissue>
    </source>
</reference>
<gene>
    <name evidence="3" type="primary">LOC112679535</name>
</gene>
<dbReference type="Proteomes" id="UP000694846">
    <property type="component" value="Unplaced"/>
</dbReference>
<evidence type="ECO:0000313" key="3">
    <source>
        <dbReference type="RefSeq" id="XP_025405167.1"/>
    </source>
</evidence>
<keyword evidence="1" id="KW-0175">Coiled coil</keyword>
<dbReference type="GeneID" id="112679535"/>
<accession>A0A8B8F4D3</accession>
<proteinExistence type="predicted"/>
<name>A0A8B8F4D3_9HEMI</name>
<evidence type="ECO:0000313" key="2">
    <source>
        <dbReference type="Proteomes" id="UP000694846"/>
    </source>
</evidence>
<evidence type="ECO:0000256" key="1">
    <source>
        <dbReference type="SAM" id="Coils"/>
    </source>
</evidence>
<protein>
    <submittedName>
        <fullName evidence="3">Uncharacterized protein LOC112679535</fullName>
    </submittedName>
</protein>
<keyword evidence="2" id="KW-1185">Reference proteome</keyword>
<sequence length="451" mass="51833">MIYLIGSMNNQILGSKLPQTLRDLINECTIFWKKARIPTKDRADCMKKLKKSYEVWRSLEKRKKRESETFKFQVKEFEQSLDNLFDIAHANAFDIMKIDIDKEFLRSQRKPGRPGCLLGVDMKLSQKEKRKKIRINQEKTKRKKYENELSNIEMVETLEFTTSEEEEEKKEDGGSMVLEEDHRPCTSGIQRATKEIMTPRLSAALDKCKVSDRDAVHLLTACVESVSLNPSDYIINRTSIKKCREIFRKKVAEKVHSDFCTLNIDFVIVHWDTKLLPNLSGQEKVDRLPVIASSPNVEQLLGVPQIPSGTGSEISSAVYDSLEKWLLLDKVQDFVFDTTASNTGRLNGASTLLEQRLSRDILFLACRHHVSELIMQAAFNEAKLHIISPKREEVLSFCFQKITEDHPRDDYKEFIELVIIVFGDIPPGGLKIRQPGAYHQASYECDRSSIK</sequence>
<dbReference type="OrthoDB" id="6622615at2759"/>